<dbReference type="GeneID" id="30149332"/>
<dbReference type="PANTHER" id="PTHR40626:SF34">
    <property type="entry name" value="ZINC FINGER PROTEIN YGR067C"/>
    <property type="match status" value="1"/>
</dbReference>
<evidence type="ECO:0000313" key="10">
    <source>
        <dbReference type="Proteomes" id="UP000094336"/>
    </source>
</evidence>
<evidence type="ECO:0000256" key="1">
    <source>
        <dbReference type="ARBA" id="ARBA00004123"/>
    </source>
</evidence>
<dbReference type="GO" id="GO:0000978">
    <property type="term" value="F:RNA polymerase II cis-regulatory region sequence-specific DNA binding"/>
    <property type="evidence" value="ECO:0007669"/>
    <property type="project" value="InterPro"/>
</dbReference>
<dbReference type="InterPro" id="IPR051059">
    <property type="entry name" value="VerF-like"/>
</dbReference>
<dbReference type="Proteomes" id="UP000094336">
    <property type="component" value="Unassembled WGS sequence"/>
</dbReference>
<feature type="non-terminal residue" evidence="9">
    <location>
        <position position="58"/>
    </location>
</feature>
<dbReference type="InterPro" id="IPR013087">
    <property type="entry name" value="Znf_C2H2_type"/>
</dbReference>
<dbReference type="GO" id="GO:0000785">
    <property type="term" value="C:chromatin"/>
    <property type="evidence" value="ECO:0007669"/>
    <property type="project" value="TreeGrafter"/>
</dbReference>
<gene>
    <name evidence="9" type="ORF">BABINDRAFT_30208</name>
</gene>
<dbReference type="PANTHER" id="PTHR40626">
    <property type="entry name" value="MIP31509P"/>
    <property type="match status" value="1"/>
</dbReference>
<dbReference type="PROSITE" id="PS50157">
    <property type="entry name" value="ZINC_FINGER_C2H2_2"/>
    <property type="match status" value="2"/>
</dbReference>
<evidence type="ECO:0000256" key="5">
    <source>
        <dbReference type="ARBA" id="ARBA00022833"/>
    </source>
</evidence>
<evidence type="ECO:0000256" key="3">
    <source>
        <dbReference type="ARBA" id="ARBA00022737"/>
    </source>
</evidence>
<protein>
    <recommendedName>
        <fullName evidence="8">C2H2-type domain-containing protein</fullName>
    </recommendedName>
</protein>
<keyword evidence="3" id="KW-0677">Repeat</keyword>
<evidence type="ECO:0000256" key="2">
    <source>
        <dbReference type="ARBA" id="ARBA00022723"/>
    </source>
</evidence>
<dbReference type="STRING" id="984486.A0A1E3QXI4"/>
<dbReference type="AlphaFoldDB" id="A0A1E3QXI4"/>
<keyword evidence="5" id="KW-0862">Zinc</keyword>
<organism evidence="9 10">
    <name type="scientific">Babjeviella inositovora NRRL Y-12698</name>
    <dbReference type="NCBI Taxonomy" id="984486"/>
    <lineage>
        <taxon>Eukaryota</taxon>
        <taxon>Fungi</taxon>
        <taxon>Dikarya</taxon>
        <taxon>Ascomycota</taxon>
        <taxon>Saccharomycotina</taxon>
        <taxon>Pichiomycetes</taxon>
        <taxon>Serinales incertae sedis</taxon>
        <taxon>Babjeviella</taxon>
    </lineage>
</organism>
<dbReference type="SUPFAM" id="SSF57667">
    <property type="entry name" value="beta-beta-alpha zinc fingers"/>
    <property type="match status" value="1"/>
</dbReference>
<dbReference type="EMBL" id="KV454426">
    <property type="protein sequence ID" value="ODQ82385.1"/>
    <property type="molecule type" value="Genomic_DNA"/>
</dbReference>
<dbReference type="SMART" id="SM00355">
    <property type="entry name" value="ZnF_C2H2"/>
    <property type="match status" value="2"/>
</dbReference>
<evidence type="ECO:0000256" key="7">
    <source>
        <dbReference type="PROSITE-ProRule" id="PRU00042"/>
    </source>
</evidence>
<evidence type="ECO:0000259" key="8">
    <source>
        <dbReference type="PROSITE" id="PS50157"/>
    </source>
</evidence>
<dbReference type="GO" id="GO:0005634">
    <property type="term" value="C:nucleus"/>
    <property type="evidence" value="ECO:0007669"/>
    <property type="project" value="UniProtKB-SubCell"/>
</dbReference>
<feature type="domain" description="C2H2-type" evidence="8">
    <location>
        <begin position="7"/>
        <end position="34"/>
    </location>
</feature>
<feature type="domain" description="C2H2-type" evidence="8">
    <location>
        <begin position="35"/>
        <end position="58"/>
    </location>
</feature>
<sequence length="58" mass="7061">MAPQRKYICQFCAKAFSRSEHKARHERSHTKEKPFRCQQCDSSFVRRDLLQRHCRTVH</sequence>
<dbReference type="Gene3D" id="3.30.160.60">
    <property type="entry name" value="Classic Zinc Finger"/>
    <property type="match status" value="2"/>
</dbReference>
<evidence type="ECO:0000256" key="6">
    <source>
        <dbReference type="ARBA" id="ARBA00023242"/>
    </source>
</evidence>
<accession>A0A1E3QXI4</accession>
<dbReference type="Pfam" id="PF13894">
    <property type="entry name" value="zf-C2H2_4"/>
    <property type="match status" value="1"/>
</dbReference>
<keyword evidence="6" id="KW-0539">Nucleus</keyword>
<keyword evidence="10" id="KW-1185">Reference proteome</keyword>
<proteinExistence type="predicted"/>
<dbReference type="PROSITE" id="PS00028">
    <property type="entry name" value="ZINC_FINGER_C2H2_1"/>
    <property type="match status" value="2"/>
</dbReference>
<dbReference type="GO" id="GO:0000981">
    <property type="term" value="F:DNA-binding transcription factor activity, RNA polymerase II-specific"/>
    <property type="evidence" value="ECO:0007669"/>
    <property type="project" value="InterPro"/>
</dbReference>
<keyword evidence="4 7" id="KW-0863">Zinc-finger</keyword>
<dbReference type="RefSeq" id="XP_018987713.1">
    <property type="nucleotide sequence ID" value="XM_019131479.1"/>
</dbReference>
<comment type="subcellular location">
    <subcellularLocation>
        <location evidence="1">Nucleus</location>
    </subcellularLocation>
</comment>
<dbReference type="OrthoDB" id="654211at2759"/>
<name>A0A1E3QXI4_9ASCO</name>
<dbReference type="FunFam" id="3.30.160.60:FF:002343">
    <property type="entry name" value="Zinc finger protein 33A"/>
    <property type="match status" value="1"/>
</dbReference>
<reference evidence="10" key="1">
    <citation type="submission" date="2016-05" db="EMBL/GenBank/DDBJ databases">
        <title>Comparative genomics of biotechnologically important yeasts.</title>
        <authorList>
            <consortium name="DOE Joint Genome Institute"/>
            <person name="Riley R."/>
            <person name="Haridas S."/>
            <person name="Wolfe K.H."/>
            <person name="Lopes M.R."/>
            <person name="Hittinger C.T."/>
            <person name="Goker M."/>
            <person name="Salamov A."/>
            <person name="Wisecaver J."/>
            <person name="Long T.M."/>
            <person name="Aerts A.L."/>
            <person name="Barry K."/>
            <person name="Choi C."/>
            <person name="Clum A."/>
            <person name="Coughlan A.Y."/>
            <person name="Deshpande S."/>
            <person name="Douglass A.P."/>
            <person name="Hanson S.J."/>
            <person name="Klenk H.-P."/>
            <person name="Labutti K."/>
            <person name="Lapidus A."/>
            <person name="Lindquist E."/>
            <person name="Lipzen A."/>
            <person name="Meier-Kolthoff J.P."/>
            <person name="Ohm R.A."/>
            <person name="Otillar R.P."/>
            <person name="Pangilinan J."/>
            <person name="Peng Y."/>
            <person name="Rokas A."/>
            <person name="Rosa C.A."/>
            <person name="Scheuner C."/>
            <person name="Sibirny A.A."/>
            <person name="Slot J.C."/>
            <person name="Stielow J.B."/>
            <person name="Sun H."/>
            <person name="Kurtzman C.P."/>
            <person name="Blackwell M."/>
            <person name="Grigoriev I.V."/>
            <person name="Jeffries T.W."/>
        </authorList>
    </citation>
    <scope>NUCLEOTIDE SEQUENCE [LARGE SCALE GENOMIC DNA]</scope>
    <source>
        <strain evidence="10">NRRL Y-12698</strain>
    </source>
</reference>
<dbReference type="GO" id="GO:0008270">
    <property type="term" value="F:zinc ion binding"/>
    <property type="evidence" value="ECO:0007669"/>
    <property type="project" value="UniProtKB-KW"/>
</dbReference>
<keyword evidence="2" id="KW-0479">Metal-binding</keyword>
<dbReference type="InterPro" id="IPR036236">
    <property type="entry name" value="Znf_C2H2_sf"/>
</dbReference>
<evidence type="ECO:0000313" key="9">
    <source>
        <dbReference type="EMBL" id="ODQ82385.1"/>
    </source>
</evidence>
<evidence type="ECO:0000256" key="4">
    <source>
        <dbReference type="ARBA" id="ARBA00022771"/>
    </source>
</evidence>